<keyword evidence="4" id="KW-1185">Reference proteome</keyword>
<evidence type="ECO:0000256" key="1">
    <source>
        <dbReference type="SAM" id="MobiDB-lite"/>
    </source>
</evidence>
<protein>
    <submittedName>
        <fullName evidence="3">Uncharacterized protein</fullName>
    </submittedName>
</protein>
<organism evidence="3 4">
    <name type="scientific">Abeliophyllum distichum</name>
    <dbReference type="NCBI Taxonomy" id="126358"/>
    <lineage>
        <taxon>Eukaryota</taxon>
        <taxon>Viridiplantae</taxon>
        <taxon>Streptophyta</taxon>
        <taxon>Embryophyta</taxon>
        <taxon>Tracheophyta</taxon>
        <taxon>Spermatophyta</taxon>
        <taxon>Magnoliopsida</taxon>
        <taxon>eudicotyledons</taxon>
        <taxon>Gunneridae</taxon>
        <taxon>Pentapetalae</taxon>
        <taxon>asterids</taxon>
        <taxon>lamiids</taxon>
        <taxon>Lamiales</taxon>
        <taxon>Oleaceae</taxon>
        <taxon>Forsythieae</taxon>
        <taxon>Abeliophyllum</taxon>
    </lineage>
</organism>
<feature type="transmembrane region" description="Helical" evidence="2">
    <location>
        <begin position="95"/>
        <end position="114"/>
    </location>
</feature>
<evidence type="ECO:0000256" key="2">
    <source>
        <dbReference type="SAM" id="Phobius"/>
    </source>
</evidence>
<gene>
    <name evidence="3" type="ORF">Adt_08430</name>
</gene>
<dbReference type="EMBL" id="JBFOLK010000002">
    <property type="protein sequence ID" value="KAL2535079.1"/>
    <property type="molecule type" value="Genomic_DNA"/>
</dbReference>
<reference evidence="4" key="1">
    <citation type="submission" date="2024-07" db="EMBL/GenBank/DDBJ databases">
        <title>Two chromosome-level genome assemblies of Korean endemic species Abeliophyllum distichum and Forsythia ovata (Oleaceae).</title>
        <authorList>
            <person name="Jang H."/>
        </authorList>
    </citation>
    <scope>NUCLEOTIDE SEQUENCE [LARGE SCALE GENOMIC DNA]</scope>
</reference>
<dbReference type="AlphaFoldDB" id="A0ABD1VCK0"/>
<accession>A0ABD1VCK0</accession>
<feature type="compositionally biased region" description="Basic and acidic residues" evidence="1">
    <location>
        <begin position="1"/>
        <end position="22"/>
    </location>
</feature>
<keyword evidence="2" id="KW-1133">Transmembrane helix</keyword>
<proteinExistence type="predicted"/>
<dbReference type="Proteomes" id="UP001604336">
    <property type="component" value="Unassembled WGS sequence"/>
</dbReference>
<comment type="caution">
    <text evidence="3">The sequence shown here is derived from an EMBL/GenBank/DDBJ whole genome shotgun (WGS) entry which is preliminary data.</text>
</comment>
<evidence type="ECO:0000313" key="3">
    <source>
        <dbReference type="EMBL" id="KAL2535079.1"/>
    </source>
</evidence>
<sequence length="122" mass="13895">MGVVERRERNRERAIGEMGEKGGRRKSVVGVERAREERRRGVGREQRAEFVRWRRVEIADGGMDCGELALEDGGGTVNDGGVFIWVQLETENFCIVNWILFVEACVVVDILIVYQQLVEDRG</sequence>
<evidence type="ECO:0000313" key="4">
    <source>
        <dbReference type="Proteomes" id="UP001604336"/>
    </source>
</evidence>
<keyword evidence="2" id="KW-0472">Membrane</keyword>
<name>A0ABD1VCK0_9LAMI</name>
<feature type="region of interest" description="Disordered" evidence="1">
    <location>
        <begin position="1"/>
        <end position="23"/>
    </location>
</feature>
<keyword evidence="2" id="KW-0812">Transmembrane</keyword>